<keyword evidence="4 5" id="KW-0472">Membrane</keyword>
<evidence type="ECO:0000313" key="7">
    <source>
        <dbReference type="EMBL" id="SDF18740.1"/>
    </source>
</evidence>
<dbReference type="GO" id="GO:0016020">
    <property type="term" value="C:membrane"/>
    <property type="evidence" value="ECO:0007669"/>
    <property type="project" value="UniProtKB-SubCell"/>
</dbReference>
<proteinExistence type="predicted"/>
<dbReference type="RefSeq" id="WP_242652317.1">
    <property type="nucleotide sequence ID" value="NZ_FNAT01000008.1"/>
</dbReference>
<organism evidence="7 8">
    <name type="scientific">Limimaricola pyoseonensis</name>
    <dbReference type="NCBI Taxonomy" id="521013"/>
    <lineage>
        <taxon>Bacteria</taxon>
        <taxon>Pseudomonadati</taxon>
        <taxon>Pseudomonadota</taxon>
        <taxon>Alphaproteobacteria</taxon>
        <taxon>Rhodobacterales</taxon>
        <taxon>Paracoccaceae</taxon>
        <taxon>Limimaricola</taxon>
    </lineage>
</organism>
<feature type="domain" description="GtrA/DPMS transmembrane" evidence="6">
    <location>
        <begin position="13"/>
        <end position="135"/>
    </location>
</feature>
<dbReference type="AlphaFoldDB" id="A0A1G7J1E4"/>
<name>A0A1G7J1E4_9RHOB</name>
<dbReference type="GO" id="GO:0000271">
    <property type="term" value="P:polysaccharide biosynthetic process"/>
    <property type="evidence" value="ECO:0007669"/>
    <property type="project" value="InterPro"/>
</dbReference>
<gene>
    <name evidence="7" type="ORF">SAMN04488567_3608</name>
</gene>
<dbReference type="NCBIfam" id="NF037976">
    <property type="entry name" value="gtrA_1"/>
    <property type="match status" value="1"/>
</dbReference>
<feature type="transmembrane region" description="Helical" evidence="5">
    <location>
        <begin position="80"/>
        <end position="97"/>
    </location>
</feature>
<feature type="transmembrane region" description="Helical" evidence="5">
    <location>
        <begin position="12"/>
        <end position="35"/>
    </location>
</feature>
<feature type="transmembrane region" description="Helical" evidence="5">
    <location>
        <begin position="41"/>
        <end position="60"/>
    </location>
</feature>
<comment type="subcellular location">
    <subcellularLocation>
        <location evidence="1">Membrane</location>
        <topology evidence="1">Multi-pass membrane protein</topology>
    </subcellularLocation>
</comment>
<evidence type="ECO:0000256" key="5">
    <source>
        <dbReference type="SAM" id="Phobius"/>
    </source>
</evidence>
<evidence type="ECO:0000256" key="2">
    <source>
        <dbReference type="ARBA" id="ARBA00022692"/>
    </source>
</evidence>
<dbReference type="STRING" id="521013.SAMN04488567_3608"/>
<dbReference type="InterPro" id="IPR007267">
    <property type="entry name" value="GtrA_DPMS_TM"/>
</dbReference>
<evidence type="ECO:0000256" key="4">
    <source>
        <dbReference type="ARBA" id="ARBA00023136"/>
    </source>
</evidence>
<evidence type="ECO:0000259" key="6">
    <source>
        <dbReference type="Pfam" id="PF04138"/>
    </source>
</evidence>
<reference evidence="8" key="1">
    <citation type="submission" date="2016-10" db="EMBL/GenBank/DDBJ databases">
        <authorList>
            <person name="Varghese N."/>
            <person name="Submissions S."/>
        </authorList>
    </citation>
    <scope>NUCLEOTIDE SEQUENCE [LARGE SCALE GENOMIC DNA]</scope>
    <source>
        <strain evidence="8">DSM 21424</strain>
    </source>
</reference>
<keyword evidence="8" id="KW-1185">Reference proteome</keyword>
<keyword evidence="3 5" id="KW-1133">Transmembrane helix</keyword>
<keyword evidence="2 5" id="KW-0812">Transmembrane</keyword>
<dbReference type="Pfam" id="PF04138">
    <property type="entry name" value="GtrA_DPMS_TM"/>
    <property type="match status" value="1"/>
</dbReference>
<evidence type="ECO:0000313" key="8">
    <source>
        <dbReference type="Proteomes" id="UP000198922"/>
    </source>
</evidence>
<protein>
    <submittedName>
        <fullName evidence="7">Putative flippase GtrA (Transmembrane translocase of bactoprenol-linked glucose)</fullName>
    </submittedName>
</protein>
<evidence type="ECO:0000256" key="1">
    <source>
        <dbReference type="ARBA" id="ARBA00004141"/>
    </source>
</evidence>
<accession>A0A1G7J1E4</accession>
<evidence type="ECO:0000256" key="3">
    <source>
        <dbReference type="ARBA" id="ARBA00022989"/>
    </source>
</evidence>
<dbReference type="Proteomes" id="UP000198922">
    <property type="component" value="Unassembled WGS sequence"/>
</dbReference>
<dbReference type="EMBL" id="FNAT01000008">
    <property type="protein sequence ID" value="SDF18740.1"/>
    <property type="molecule type" value="Genomic_DNA"/>
</dbReference>
<sequence>MSAGLSRTTLVLRYAGFAVLATLANLAVQRAVLALDAGPRGFMAAVFCGTLAGLVLKYLLDKRWIFDDRSRGAAAHGRRFSLYTAMGIVTTAIFWASETAFWLVWQTDAMRELGAVLGLTVGYVVKYRLDRRFVFTGSASPRPA</sequence>